<evidence type="ECO:0000256" key="1">
    <source>
        <dbReference type="ARBA" id="ARBA00022491"/>
    </source>
</evidence>
<proteinExistence type="predicted"/>
<evidence type="ECO:0000313" key="8">
    <source>
        <dbReference type="EMBL" id="AJK50361.1"/>
    </source>
</evidence>
<keyword evidence="4" id="KW-0804">Transcription</keyword>
<keyword evidence="3 5" id="KW-0238">DNA-binding</keyword>
<reference evidence="8 9" key="2">
    <citation type="journal article" date="2016" name="Appl. Microbiol. Biotechnol.">
        <title>Mutations improving production and secretion of extracellular lipase by Burkholderia glumae PG1.</title>
        <authorList>
            <person name="Knapp A."/>
            <person name="Voget S."/>
            <person name="Gao R."/>
            <person name="Zaburannyi N."/>
            <person name="Krysciak D."/>
            <person name="Breuer M."/>
            <person name="Hauer B."/>
            <person name="Streit W.R."/>
            <person name="Muller R."/>
            <person name="Daniel R."/>
            <person name="Jaeger K.E."/>
        </authorList>
    </citation>
    <scope>NUCLEOTIDE SEQUENCE [LARGE SCALE GENOMIC DNA]</scope>
    <source>
        <strain evidence="8 9">PG1</strain>
    </source>
</reference>
<dbReference type="PANTHER" id="PTHR30055">
    <property type="entry name" value="HTH-TYPE TRANSCRIPTIONAL REGULATOR RUTR"/>
    <property type="match status" value="1"/>
</dbReference>
<organism evidence="8 9">
    <name type="scientific">Burkholderia plantarii</name>
    <dbReference type="NCBI Taxonomy" id="41899"/>
    <lineage>
        <taxon>Bacteria</taxon>
        <taxon>Pseudomonadati</taxon>
        <taxon>Pseudomonadota</taxon>
        <taxon>Betaproteobacteria</taxon>
        <taxon>Burkholderiales</taxon>
        <taxon>Burkholderiaceae</taxon>
        <taxon>Burkholderia</taxon>
    </lineage>
</organism>
<sequence length="234" mass="25596">MSNSEMEKSLETAGKGRPYGGVAREARDAERRAALIGAGTRLFGSQGFRRTTVRALCREARLNDRYFYAAFPNTEALLQATYQHHAQRLRDAIGEALDGAGERLDDRVDAGLRAFFAFLRDTCAARVLLLEVMGVSAETDTTYQRNLLEFGRQIVSVARAGDAEDPEQRADARLTGLALVGAMTNAGTAWLLTGYRDPEARMVRNCRRVLLGTLAMFDADRDAARADSGVDADA</sequence>
<evidence type="ECO:0000256" key="4">
    <source>
        <dbReference type="ARBA" id="ARBA00023163"/>
    </source>
</evidence>
<dbReference type="HOGENOM" id="CLU_069356_13_2_4"/>
<feature type="DNA-binding region" description="H-T-H motif" evidence="5">
    <location>
        <begin position="52"/>
        <end position="71"/>
    </location>
</feature>
<dbReference type="PROSITE" id="PS01081">
    <property type="entry name" value="HTH_TETR_1"/>
    <property type="match status" value="1"/>
</dbReference>
<dbReference type="Gene3D" id="1.10.357.10">
    <property type="entry name" value="Tetracycline Repressor, domain 2"/>
    <property type="match status" value="1"/>
</dbReference>
<dbReference type="OrthoDB" id="9790413at2"/>
<dbReference type="InterPro" id="IPR001647">
    <property type="entry name" value="HTH_TetR"/>
</dbReference>
<reference evidence="9" key="1">
    <citation type="submission" date="2011-03" db="EMBL/GenBank/DDBJ databases">
        <authorList>
            <person name="Voget S."/>
            <person name="Streit W.R."/>
            <person name="Jaeger K.E."/>
            <person name="Daniel R."/>
        </authorList>
    </citation>
    <scope>NUCLEOTIDE SEQUENCE [LARGE SCALE GENOMIC DNA]</scope>
    <source>
        <strain evidence="9">PG1</strain>
    </source>
</reference>
<dbReference type="KEGG" id="bgp:BGL_2c23020"/>
<keyword evidence="1" id="KW-0678">Repressor</keyword>
<accession>A0A0B6SDT4</accession>
<evidence type="ECO:0000256" key="6">
    <source>
        <dbReference type="SAM" id="MobiDB-lite"/>
    </source>
</evidence>
<protein>
    <submittedName>
        <fullName evidence="8">Transcriptional regulator TetR family</fullName>
    </submittedName>
</protein>
<dbReference type="Proteomes" id="UP000031838">
    <property type="component" value="Chromosome 2"/>
</dbReference>
<evidence type="ECO:0000259" key="7">
    <source>
        <dbReference type="PROSITE" id="PS50977"/>
    </source>
</evidence>
<dbReference type="SUPFAM" id="SSF46689">
    <property type="entry name" value="Homeodomain-like"/>
    <property type="match status" value="1"/>
</dbReference>
<evidence type="ECO:0000256" key="2">
    <source>
        <dbReference type="ARBA" id="ARBA00023015"/>
    </source>
</evidence>
<evidence type="ECO:0000256" key="5">
    <source>
        <dbReference type="PROSITE-ProRule" id="PRU00335"/>
    </source>
</evidence>
<dbReference type="InterPro" id="IPR023772">
    <property type="entry name" value="DNA-bd_HTH_TetR-type_CS"/>
</dbReference>
<name>A0A0B6SDT4_BURPL</name>
<gene>
    <name evidence="8" type="ORF">BGL_2c23020</name>
</gene>
<dbReference type="PANTHER" id="PTHR30055:SF209">
    <property type="entry name" value="POSSIBLE TRANSCRIPTIONAL REGULATORY PROTEIN (PROBABLY TETR-FAMILY)"/>
    <property type="match status" value="1"/>
</dbReference>
<keyword evidence="9" id="KW-1185">Reference proteome</keyword>
<dbReference type="PROSITE" id="PS50977">
    <property type="entry name" value="HTH_TETR_2"/>
    <property type="match status" value="1"/>
</dbReference>
<evidence type="ECO:0000256" key="3">
    <source>
        <dbReference type="ARBA" id="ARBA00023125"/>
    </source>
</evidence>
<dbReference type="InterPro" id="IPR009057">
    <property type="entry name" value="Homeodomain-like_sf"/>
</dbReference>
<dbReference type="AlphaFoldDB" id="A0A0B6SDT4"/>
<dbReference type="InterPro" id="IPR050109">
    <property type="entry name" value="HTH-type_TetR-like_transc_reg"/>
</dbReference>
<feature type="region of interest" description="Disordered" evidence="6">
    <location>
        <begin position="1"/>
        <end position="22"/>
    </location>
</feature>
<dbReference type="Pfam" id="PF00440">
    <property type="entry name" value="TetR_N"/>
    <property type="match status" value="1"/>
</dbReference>
<dbReference type="GO" id="GO:0003700">
    <property type="term" value="F:DNA-binding transcription factor activity"/>
    <property type="evidence" value="ECO:0007669"/>
    <property type="project" value="TreeGrafter"/>
</dbReference>
<keyword evidence="2" id="KW-0805">Transcription regulation</keyword>
<evidence type="ECO:0000313" key="9">
    <source>
        <dbReference type="Proteomes" id="UP000031838"/>
    </source>
</evidence>
<dbReference type="EMBL" id="CP002581">
    <property type="protein sequence ID" value="AJK50361.1"/>
    <property type="molecule type" value="Genomic_DNA"/>
</dbReference>
<dbReference type="GO" id="GO:0000976">
    <property type="term" value="F:transcription cis-regulatory region binding"/>
    <property type="evidence" value="ECO:0007669"/>
    <property type="project" value="TreeGrafter"/>
</dbReference>
<feature type="compositionally biased region" description="Basic and acidic residues" evidence="6">
    <location>
        <begin position="1"/>
        <end position="10"/>
    </location>
</feature>
<feature type="domain" description="HTH tetR-type" evidence="7">
    <location>
        <begin position="29"/>
        <end position="89"/>
    </location>
</feature>